<dbReference type="CDD" id="cd05254">
    <property type="entry name" value="dTDP_HR_like_SDR_e"/>
    <property type="match status" value="1"/>
</dbReference>
<dbReference type="PANTHER" id="PTHR10491">
    <property type="entry name" value="DTDP-4-DEHYDRORHAMNOSE REDUCTASE"/>
    <property type="match status" value="1"/>
</dbReference>
<dbReference type="UniPathway" id="UPA00124"/>
<comment type="caution">
    <text evidence="4">The sequence shown here is derived from an EMBL/GenBank/DDBJ whole genome shotgun (WGS) entry which is preliminary data.</text>
</comment>
<dbReference type="Gene3D" id="3.40.50.720">
    <property type="entry name" value="NAD(P)-binding Rossmann-like Domain"/>
    <property type="match status" value="1"/>
</dbReference>
<evidence type="ECO:0000256" key="1">
    <source>
        <dbReference type="ARBA" id="ARBA00010944"/>
    </source>
</evidence>
<sequence length="280" mass="30626">MIVGAAGRVGSSLARSFPEATCLKRGDLDVGDPCTVARFGWSRDDVVLNAAGYTDVDAAQSRAGSAAAWRTNHVGAANLAQAAIRHRFVLLHLSTDYVFSGRTTGAISEDAPVDPLNVYGESKAAGDSEVARTPRHYIVRTSWVVGEGENFVRRMLRLAHAGQRPTIVDDQFGRLTFADDLCAAIRHLVVHRPAFGTYNVTNDGTPATWAAIARKVFIAAGRRDEDVSGRTTREFLAEFPKKAERPLNSVLDLGKARGVGIELHDWEPRLKEYLERELTR</sequence>
<evidence type="ECO:0000256" key="2">
    <source>
        <dbReference type="RuleBase" id="RU364082"/>
    </source>
</evidence>
<accession>A0A561SZQ1</accession>
<dbReference type="EC" id="1.1.1.133" evidence="2"/>
<dbReference type="InterPro" id="IPR029903">
    <property type="entry name" value="RmlD-like-bd"/>
</dbReference>
<comment type="pathway">
    <text evidence="2">Carbohydrate biosynthesis; dTDP-L-rhamnose biosynthesis.</text>
</comment>
<dbReference type="EMBL" id="VIWU01000001">
    <property type="protein sequence ID" value="TWF80305.1"/>
    <property type="molecule type" value="Genomic_DNA"/>
</dbReference>
<comment type="function">
    <text evidence="2">Catalyzes the reduction of dTDP-6-deoxy-L-lyxo-4-hexulose to yield dTDP-L-rhamnose.</text>
</comment>
<protein>
    <recommendedName>
        <fullName evidence="2">dTDP-4-dehydrorhamnose reductase</fullName>
        <ecNumber evidence="2">1.1.1.133</ecNumber>
    </recommendedName>
</protein>
<keyword evidence="2" id="KW-0560">Oxidoreductase</keyword>
<evidence type="ECO:0000313" key="5">
    <source>
        <dbReference type="Proteomes" id="UP000321261"/>
    </source>
</evidence>
<feature type="domain" description="RmlD-like substrate binding" evidence="3">
    <location>
        <begin position="1"/>
        <end position="276"/>
    </location>
</feature>
<dbReference type="AlphaFoldDB" id="A0A561SZQ1"/>
<dbReference type="SUPFAM" id="SSF51735">
    <property type="entry name" value="NAD(P)-binding Rossmann-fold domains"/>
    <property type="match status" value="1"/>
</dbReference>
<dbReference type="PANTHER" id="PTHR10491:SF4">
    <property type="entry name" value="METHIONINE ADENOSYLTRANSFERASE 2 SUBUNIT BETA"/>
    <property type="match status" value="1"/>
</dbReference>
<dbReference type="InterPro" id="IPR036291">
    <property type="entry name" value="NAD(P)-bd_dom_sf"/>
</dbReference>
<evidence type="ECO:0000313" key="4">
    <source>
        <dbReference type="EMBL" id="TWF80305.1"/>
    </source>
</evidence>
<reference evidence="4 5" key="1">
    <citation type="submission" date="2019-06" db="EMBL/GenBank/DDBJ databases">
        <title>Sequencing the genomes of 1000 actinobacteria strains.</title>
        <authorList>
            <person name="Klenk H.-P."/>
        </authorList>
    </citation>
    <scope>NUCLEOTIDE SEQUENCE [LARGE SCALE GENOMIC DNA]</scope>
    <source>
        <strain evidence="4 5">DSM 45671</strain>
    </source>
</reference>
<dbReference type="Proteomes" id="UP000321261">
    <property type="component" value="Unassembled WGS sequence"/>
</dbReference>
<organism evidence="4 5">
    <name type="scientific">Pseudonocardia hierapolitana</name>
    <dbReference type="NCBI Taxonomy" id="1128676"/>
    <lineage>
        <taxon>Bacteria</taxon>
        <taxon>Bacillati</taxon>
        <taxon>Actinomycetota</taxon>
        <taxon>Actinomycetes</taxon>
        <taxon>Pseudonocardiales</taxon>
        <taxon>Pseudonocardiaceae</taxon>
        <taxon>Pseudonocardia</taxon>
    </lineage>
</organism>
<evidence type="ECO:0000259" key="3">
    <source>
        <dbReference type="Pfam" id="PF04321"/>
    </source>
</evidence>
<gene>
    <name evidence="4" type="ORF">FHX44_116248</name>
</gene>
<proteinExistence type="inferred from homology"/>
<dbReference type="GO" id="GO:0008831">
    <property type="term" value="F:dTDP-4-dehydrorhamnose reductase activity"/>
    <property type="evidence" value="ECO:0007669"/>
    <property type="project" value="UniProtKB-EC"/>
</dbReference>
<name>A0A561SZQ1_9PSEU</name>
<dbReference type="GO" id="GO:0019305">
    <property type="term" value="P:dTDP-rhamnose biosynthetic process"/>
    <property type="evidence" value="ECO:0007669"/>
    <property type="project" value="UniProtKB-UniPathway"/>
</dbReference>
<dbReference type="Pfam" id="PF04321">
    <property type="entry name" value="RmlD_sub_bind"/>
    <property type="match status" value="1"/>
</dbReference>
<dbReference type="Gene3D" id="3.90.25.10">
    <property type="entry name" value="UDP-galactose 4-epimerase, domain 1"/>
    <property type="match status" value="1"/>
</dbReference>
<dbReference type="InterPro" id="IPR005913">
    <property type="entry name" value="dTDP_dehydrorham_reduct"/>
</dbReference>
<comment type="similarity">
    <text evidence="1 2">Belongs to the dTDP-4-dehydrorhamnose reductase family.</text>
</comment>
<keyword evidence="5" id="KW-1185">Reference proteome</keyword>
<keyword evidence="2" id="KW-0521">NADP</keyword>